<dbReference type="Proteomes" id="UP000076727">
    <property type="component" value="Unassembled WGS sequence"/>
</dbReference>
<reference evidence="2 3" key="1">
    <citation type="journal article" date="2016" name="Mol. Biol. Evol.">
        <title>Comparative Genomics of Early-Diverging Mushroom-Forming Fungi Provides Insights into the Origins of Lignocellulose Decay Capabilities.</title>
        <authorList>
            <person name="Nagy L.G."/>
            <person name="Riley R."/>
            <person name="Tritt A."/>
            <person name="Adam C."/>
            <person name="Daum C."/>
            <person name="Floudas D."/>
            <person name="Sun H."/>
            <person name="Yadav J.S."/>
            <person name="Pangilinan J."/>
            <person name="Larsson K.H."/>
            <person name="Matsuura K."/>
            <person name="Barry K."/>
            <person name="Labutti K."/>
            <person name="Kuo R."/>
            <person name="Ohm R.A."/>
            <person name="Bhattacharya S.S."/>
            <person name="Shirouzu T."/>
            <person name="Yoshinaga Y."/>
            <person name="Martin F.M."/>
            <person name="Grigoriev I.V."/>
            <person name="Hibbett D.S."/>
        </authorList>
    </citation>
    <scope>NUCLEOTIDE SEQUENCE [LARGE SCALE GENOMIC DNA]</scope>
    <source>
        <strain evidence="2 3">L-15889</strain>
    </source>
</reference>
<accession>A0A165TXK1</accession>
<feature type="region of interest" description="Disordered" evidence="1">
    <location>
        <begin position="33"/>
        <end position="122"/>
    </location>
</feature>
<evidence type="ECO:0000313" key="2">
    <source>
        <dbReference type="EMBL" id="KZT74102.1"/>
    </source>
</evidence>
<feature type="compositionally biased region" description="Basic residues" evidence="1">
    <location>
        <begin position="75"/>
        <end position="89"/>
    </location>
</feature>
<sequence length="122" mass="13683">MARKDRKPKQFLESKDEALKLAQSVAIIQDDISKQKVKRHIQRVETTSASSKKHTSKEKLKQVKAGLASEAAKAKREKARARKQAKKVKRDTSTGDTHIKTPGNKSQPEPAARPQKRVNFAD</sequence>
<protein>
    <submittedName>
        <fullName evidence="2">Uncharacterized protein</fullName>
    </submittedName>
</protein>
<evidence type="ECO:0000256" key="1">
    <source>
        <dbReference type="SAM" id="MobiDB-lite"/>
    </source>
</evidence>
<feature type="compositionally biased region" description="Basic and acidic residues" evidence="1">
    <location>
        <begin position="90"/>
        <end position="99"/>
    </location>
</feature>
<name>A0A165TXK1_9APHY</name>
<proteinExistence type="predicted"/>
<keyword evidence="3" id="KW-1185">Reference proteome</keyword>
<gene>
    <name evidence="2" type="ORF">DAEQUDRAFT_761550</name>
</gene>
<organism evidence="2 3">
    <name type="scientific">Daedalea quercina L-15889</name>
    <dbReference type="NCBI Taxonomy" id="1314783"/>
    <lineage>
        <taxon>Eukaryota</taxon>
        <taxon>Fungi</taxon>
        <taxon>Dikarya</taxon>
        <taxon>Basidiomycota</taxon>
        <taxon>Agaricomycotina</taxon>
        <taxon>Agaricomycetes</taxon>
        <taxon>Polyporales</taxon>
        <taxon>Fomitopsis</taxon>
    </lineage>
</organism>
<dbReference type="EMBL" id="KV429034">
    <property type="protein sequence ID" value="KZT74102.1"/>
    <property type="molecule type" value="Genomic_DNA"/>
</dbReference>
<dbReference type="OrthoDB" id="2804391at2759"/>
<dbReference type="AlphaFoldDB" id="A0A165TXK1"/>
<evidence type="ECO:0000313" key="3">
    <source>
        <dbReference type="Proteomes" id="UP000076727"/>
    </source>
</evidence>